<accession>A0A3N4HSS2</accession>
<organism evidence="2 3">
    <name type="scientific">Ascobolus immersus RN42</name>
    <dbReference type="NCBI Taxonomy" id="1160509"/>
    <lineage>
        <taxon>Eukaryota</taxon>
        <taxon>Fungi</taxon>
        <taxon>Dikarya</taxon>
        <taxon>Ascomycota</taxon>
        <taxon>Pezizomycotina</taxon>
        <taxon>Pezizomycetes</taxon>
        <taxon>Pezizales</taxon>
        <taxon>Ascobolaceae</taxon>
        <taxon>Ascobolus</taxon>
    </lineage>
</organism>
<proteinExistence type="predicted"/>
<reference evidence="2 3" key="1">
    <citation type="journal article" date="2018" name="Nat. Ecol. Evol.">
        <title>Pezizomycetes genomes reveal the molecular basis of ectomycorrhizal truffle lifestyle.</title>
        <authorList>
            <person name="Murat C."/>
            <person name="Payen T."/>
            <person name="Noel B."/>
            <person name="Kuo A."/>
            <person name="Morin E."/>
            <person name="Chen J."/>
            <person name="Kohler A."/>
            <person name="Krizsan K."/>
            <person name="Balestrini R."/>
            <person name="Da Silva C."/>
            <person name="Montanini B."/>
            <person name="Hainaut M."/>
            <person name="Levati E."/>
            <person name="Barry K.W."/>
            <person name="Belfiori B."/>
            <person name="Cichocki N."/>
            <person name="Clum A."/>
            <person name="Dockter R.B."/>
            <person name="Fauchery L."/>
            <person name="Guy J."/>
            <person name="Iotti M."/>
            <person name="Le Tacon F."/>
            <person name="Lindquist E.A."/>
            <person name="Lipzen A."/>
            <person name="Malagnac F."/>
            <person name="Mello A."/>
            <person name="Molinier V."/>
            <person name="Miyauchi S."/>
            <person name="Poulain J."/>
            <person name="Riccioni C."/>
            <person name="Rubini A."/>
            <person name="Sitrit Y."/>
            <person name="Splivallo R."/>
            <person name="Traeger S."/>
            <person name="Wang M."/>
            <person name="Zifcakova L."/>
            <person name="Wipf D."/>
            <person name="Zambonelli A."/>
            <person name="Paolocci F."/>
            <person name="Nowrousian M."/>
            <person name="Ottonello S."/>
            <person name="Baldrian P."/>
            <person name="Spatafora J.W."/>
            <person name="Henrissat B."/>
            <person name="Nagy L.G."/>
            <person name="Aury J.M."/>
            <person name="Wincker P."/>
            <person name="Grigoriev I.V."/>
            <person name="Bonfante P."/>
            <person name="Martin F.M."/>
        </authorList>
    </citation>
    <scope>NUCLEOTIDE SEQUENCE [LARGE SCALE GENOMIC DNA]</scope>
    <source>
        <strain evidence="2 3">RN42</strain>
    </source>
</reference>
<keyword evidence="3" id="KW-1185">Reference proteome</keyword>
<sequence>MHIFYESNHSILPEVFQWLLEMRLGGDAEVLEVRKCGLGKTTGFCYRARKALTREVVKEMEEKSSTWQLEQMIAEAIDNSIQEEVVTKPMPIPQATPTAMHSSFIINTGLLTPPSSQVANGDDPSDTRAALDKQDPRITTPPASFTAHAGLSPTLDEEIDAVIVDMETDPINLHRWYAMRIANDAGCYLTSNSSTVPRSFMRDPETFMMEIGHLD</sequence>
<evidence type="ECO:0000313" key="2">
    <source>
        <dbReference type="EMBL" id="RPA74850.1"/>
    </source>
</evidence>
<evidence type="ECO:0000256" key="1">
    <source>
        <dbReference type="SAM" id="MobiDB-lite"/>
    </source>
</evidence>
<dbReference type="Proteomes" id="UP000275078">
    <property type="component" value="Unassembled WGS sequence"/>
</dbReference>
<protein>
    <submittedName>
        <fullName evidence="2">Uncharacterized protein</fullName>
    </submittedName>
</protein>
<dbReference type="AlphaFoldDB" id="A0A3N4HSS2"/>
<feature type="region of interest" description="Disordered" evidence="1">
    <location>
        <begin position="113"/>
        <end position="151"/>
    </location>
</feature>
<name>A0A3N4HSS2_ASCIM</name>
<gene>
    <name evidence="2" type="ORF">BJ508DRAFT_29519</name>
</gene>
<evidence type="ECO:0000313" key="3">
    <source>
        <dbReference type="Proteomes" id="UP000275078"/>
    </source>
</evidence>
<feature type="compositionally biased region" description="Basic and acidic residues" evidence="1">
    <location>
        <begin position="125"/>
        <end position="136"/>
    </location>
</feature>
<dbReference type="EMBL" id="ML119779">
    <property type="protein sequence ID" value="RPA74850.1"/>
    <property type="molecule type" value="Genomic_DNA"/>
</dbReference>